<comment type="caution">
    <text evidence="10">The sequence shown here is derived from an EMBL/GenBank/DDBJ whole genome shotgun (WGS) entry which is preliminary data.</text>
</comment>
<accession>A0A1F6GRX8</accession>
<dbReference type="PANTHER" id="PTHR42743:SF11">
    <property type="entry name" value="AMINODEOXYCHORISMATE LYASE"/>
    <property type="match status" value="1"/>
</dbReference>
<comment type="similarity">
    <text evidence="5">Belongs to the class-IV pyridoxal-phosphate-dependent aminotransferase family.</text>
</comment>
<gene>
    <name evidence="10" type="ORF">A2557_03800</name>
</gene>
<dbReference type="InterPro" id="IPR036038">
    <property type="entry name" value="Aminotransferase-like"/>
</dbReference>
<dbReference type="InterPro" id="IPR050571">
    <property type="entry name" value="Class-IV_PLP-Dep_Aminotrnsfr"/>
</dbReference>
<dbReference type="AlphaFoldDB" id="A0A1F6GRX8"/>
<dbReference type="InterPro" id="IPR001544">
    <property type="entry name" value="Aminotrans_IV"/>
</dbReference>
<reference evidence="10 11" key="1">
    <citation type="journal article" date="2016" name="Nat. Commun.">
        <title>Thousands of microbial genomes shed light on interconnected biogeochemical processes in an aquifer system.</title>
        <authorList>
            <person name="Anantharaman K."/>
            <person name="Brown C.T."/>
            <person name="Hug L.A."/>
            <person name="Sharon I."/>
            <person name="Castelle C.J."/>
            <person name="Probst A.J."/>
            <person name="Thomas B.C."/>
            <person name="Singh A."/>
            <person name="Wilkins M.J."/>
            <person name="Karaoz U."/>
            <person name="Brodie E.L."/>
            <person name="Williams K.H."/>
            <person name="Hubbard S.S."/>
            <person name="Banfield J.F."/>
        </authorList>
    </citation>
    <scope>NUCLEOTIDE SEQUENCE [LARGE SCALE GENOMIC DNA]</scope>
</reference>
<organism evidence="10 11">
    <name type="scientific">Candidatus Lambdaproteobacteria bacterium RIFOXYD2_FULL_56_26</name>
    <dbReference type="NCBI Taxonomy" id="1817773"/>
    <lineage>
        <taxon>Bacteria</taxon>
        <taxon>Pseudomonadati</taxon>
        <taxon>Pseudomonadota</taxon>
        <taxon>Candidatus Lambdaproteobacteria</taxon>
    </lineage>
</organism>
<evidence type="ECO:0000256" key="4">
    <source>
        <dbReference type="ARBA" id="ARBA00005072"/>
    </source>
</evidence>
<evidence type="ECO:0000256" key="2">
    <source>
        <dbReference type="ARBA" id="ARBA00004824"/>
    </source>
</evidence>
<evidence type="ECO:0000256" key="5">
    <source>
        <dbReference type="ARBA" id="ARBA00009320"/>
    </source>
</evidence>
<evidence type="ECO:0000256" key="3">
    <source>
        <dbReference type="ARBA" id="ARBA00004931"/>
    </source>
</evidence>
<dbReference type="EMBL" id="MFNF01000042">
    <property type="protein sequence ID" value="OGH00808.1"/>
    <property type="molecule type" value="Genomic_DNA"/>
</dbReference>
<evidence type="ECO:0000256" key="9">
    <source>
        <dbReference type="ARBA" id="ARBA00049229"/>
    </source>
</evidence>
<dbReference type="GO" id="GO:0046394">
    <property type="term" value="P:carboxylic acid biosynthetic process"/>
    <property type="evidence" value="ECO:0007669"/>
    <property type="project" value="UniProtKB-ARBA"/>
</dbReference>
<dbReference type="EC" id="2.6.1.42" evidence="6"/>
<protein>
    <recommendedName>
        <fullName evidence="6">branched-chain-amino-acid transaminase</fullName>
        <ecNumber evidence="6">2.6.1.42</ecNumber>
    </recommendedName>
</protein>
<dbReference type="Proteomes" id="UP000177583">
    <property type="component" value="Unassembled WGS sequence"/>
</dbReference>
<dbReference type="Gene3D" id="3.30.470.10">
    <property type="match status" value="1"/>
</dbReference>
<dbReference type="InterPro" id="IPR043132">
    <property type="entry name" value="BCAT-like_C"/>
</dbReference>
<comment type="catalytic activity">
    <reaction evidence="7">
        <text>L-valine + 2-oxoglutarate = 3-methyl-2-oxobutanoate + L-glutamate</text>
        <dbReference type="Rhea" id="RHEA:24813"/>
        <dbReference type="ChEBI" id="CHEBI:11851"/>
        <dbReference type="ChEBI" id="CHEBI:16810"/>
        <dbReference type="ChEBI" id="CHEBI:29985"/>
        <dbReference type="ChEBI" id="CHEBI:57762"/>
        <dbReference type="EC" id="2.6.1.42"/>
    </reaction>
</comment>
<comment type="function">
    <text evidence="1">Acts on leucine, isoleucine and valine.</text>
</comment>
<comment type="pathway">
    <text evidence="4">Amino-acid biosynthesis; L-leucine biosynthesis; L-leucine from 3-methyl-2-oxobutanoate: step 4/4.</text>
</comment>
<dbReference type="Gene3D" id="3.20.10.10">
    <property type="entry name" value="D-amino Acid Aminotransferase, subunit A, domain 2"/>
    <property type="match status" value="1"/>
</dbReference>
<dbReference type="SUPFAM" id="SSF56752">
    <property type="entry name" value="D-aminoacid aminotransferase-like PLP-dependent enzymes"/>
    <property type="match status" value="1"/>
</dbReference>
<name>A0A1F6GRX8_9PROT</name>
<comment type="pathway">
    <text evidence="2">Amino-acid biosynthesis; L-isoleucine biosynthesis; L-isoleucine from 2-oxobutanoate: step 4/4.</text>
</comment>
<comment type="catalytic activity">
    <reaction evidence="9">
        <text>L-leucine + 2-oxoglutarate = 4-methyl-2-oxopentanoate + L-glutamate</text>
        <dbReference type="Rhea" id="RHEA:18321"/>
        <dbReference type="ChEBI" id="CHEBI:16810"/>
        <dbReference type="ChEBI" id="CHEBI:17865"/>
        <dbReference type="ChEBI" id="CHEBI:29985"/>
        <dbReference type="ChEBI" id="CHEBI:57427"/>
        <dbReference type="EC" id="2.6.1.42"/>
    </reaction>
</comment>
<evidence type="ECO:0000256" key="1">
    <source>
        <dbReference type="ARBA" id="ARBA00003109"/>
    </source>
</evidence>
<dbReference type="Pfam" id="PF01063">
    <property type="entry name" value="Aminotran_4"/>
    <property type="match status" value="1"/>
</dbReference>
<evidence type="ECO:0000313" key="11">
    <source>
        <dbReference type="Proteomes" id="UP000177583"/>
    </source>
</evidence>
<dbReference type="GO" id="GO:0004084">
    <property type="term" value="F:branched-chain-amino-acid transaminase activity"/>
    <property type="evidence" value="ECO:0007669"/>
    <property type="project" value="UniProtKB-EC"/>
</dbReference>
<evidence type="ECO:0000256" key="7">
    <source>
        <dbReference type="ARBA" id="ARBA00048212"/>
    </source>
</evidence>
<dbReference type="PANTHER" id="PTHR42743">
    <property type="entry name" value="AMINO-ACID AMINOTRANSFERASE"/>
    <property type="match status" value="1"/>
</dbReference>
<comment type="pathway">
    <text evidence="3">Amino-acid biosynthesis; L-valine biosynthesis; L-valine from pyruvate: step 4/4.</text>
</comment>
<sequence length="256" mass="28443">MILSFEGKRVEPSQATISVTSEAVTFGRGVFETFLAVEQKVFLLDRHLIRFLGTLQAVGLKVPPERDLRTWLSALLGDAGPGDFRVKLLGLPEGVYLFAFPWREPAPEGWRLFIHQGNRGLAAYKTTSYLEPLLALEAAQAKGGDEALLVNHHGAIYEGSRTNFYWVQNGKVYSKKRAVLPGIIRDFLSQEAPGGLKWGNLSVEELPGIEGAFVTNALRGLVEVIQINSEAVPQSPLSQEWKSWLEQKRFDLAQKP</sequence>
<evidence type="ECO:0000313" key="10">
    <source>
        <dbReference type="EMBL" id="OGH00808.1"/>
    </source>
</evidence>
<proteinExistence type="inferred from homology"/>
<comment type="catalytic activity">
    <reaction evidence="8">
        <text>L-isoleucine + 2-oxoglutarate = (S)-3-methyl-2-oxopentanoate + L-glutamate</text>
        <dbReference type="Rhea" id="RHEA:24801"/>
        <dbReference type="ChEBI" id="CHEBI:16810"/>
        <dbReference type="ChEBI" id="CHEBI:29985"/>
        <dbReference type="ChEBI" id="CHEBI:35146"/>
        <dbReference type="ChEBI" id="CHEBI:58045"/>
        <dbReference type="EC" id="2.6.1.42"/>
    </reaction>
</comment>
<dbReference type="InterPro" id="IPR043131">
    <property type="entry name" value="BCAT-like_N"/>
</dbReference>
<evidence type="ECO:0000256" key="6">
    <source>
        <dbReference type="ARBA" id="ARBA00013053"/>
    </source>
</evidence>
<evidence type="ECO:0000256" key="8">
    <source>
        <dbReference type="ARBA" id="ARBA00048798"/>
    </source>
</evidence>